<dbReference type="InterPro" id="IPR010730">
    <property type="entry name" value="HET"/>
</dbReference>
<comment type="caution">
    <text evidence="2">The sequence shown here is derived from an EMBL/GenBank/DDBJ whole genome shotgun (WGS) entry which is preliminary data.</text>
</comment>
<feature type="domain" description="Heterokaryon incompatibility" evidence="1">
    <location>
        <begin position="33"/>
        <end position="173"/>
    </location>
</feature>
<dbReference type="Proteomes" id="UP001172102">
    <property type="component" value="Unassembled WGS sequence"/>
</dbReference>
<protein>
    <submittedName>
        <fullName evidence="2">Heterokaryon incompatibility protein-domain-containing protein</fullName>
    </submittedName>
</protein>
<organism evidence="2 3">
    <name type="scientific">Lasiosphaeris hirsuta</name>
    <dbReference type="NCBI Taxonomy" id="260670"/>
    <lineage>
        <taxon>Eukaryota</taxon>
        <taxon>Fungi</taxon>
        <taxon>Dikarya</taxon>
        <taxon>Ascomycota</taxon>
        <taxon>Pezizomycotina</taxon>
        <taxon>Sordariomycetes</taxon>
        <taxon>Sordariomycetidae</taxon>
        <taxon>Sordariales</taxon>
        <taxon>Lasiosphaeriaceae</taxon>
        <taxon>Lasiosphaeris</taxon>
    </lineage>
</organism>
<proteinExistence type="predicted"/>
<evidence type="ECO:0000313" key="3">
    <source>
        <dbReference type="Proteomes" id="UP001172102"/>
    </source>
</evidence>
<name>A0AA39ZXX7_9PEZI</name>
<keyword evidence="3" id="KW-1185">Reference proteome</keyword>
<dbReference type="AlphaFoldDB" id="A0AA39ZXX7"/>
<dbReference type="PANTHER" id="PTHR33112:SF8">
    <property type="entry name" value="HETEROKARYON INCOMPATIBILITY DOMAIN-CONTAINING PROTEIN"/>
    <property type="match status" value="1"/>
</dbReference>
<dbReference type="Pfam" id="PF06985">
    <property type="entry name" value="HET"/>
    <property type="match status" value="1"/>
</dbReference>
<dbReference type="PANTHER" id="PTHR33112">
    <property type="entry name" value="DOMAIN PROTEIN, PUTATIVE-RELATED"/>
    <property type="match status" value="1"/>
</dbReference>
<accession>A0AA39ZXX7</accession>
<sequence>MDPKHCPTLIETATHAHRRQINSRVPTRKEYHYATVSYCWGTDPDVLKLSDTTAGELRAGMPIHRFPLSLRQAIKTARRLGISYIWIDSVCIFQAGPGSAEDWQEQAGQMKRVYTNAVLNIGASCSKSAKDGFFVHRETRLLEPMVYHMLDFDAFGYQFSTWPAGSRAWIFQERQLATRMLHFGPQQMHWECNGRPHANEVYPGGYRRPEKWASDFRVAPFSIVSEGDTGSGTGTGDPYLCVARTLTDPDDKLPALSGMARHFQSKTGWTYLAGLWKGSLTHDLC</sequence>
<evidence type="ECO:0000313" key="2">
    <source>
        <dbReference type="EMBL" id="KAK0705640.1"/>
    </source>
</evidence>
<evidence type="ECO:0000259" key="1">
    <source>
        <dbReference type="Pfam" id="PF06985"/>
    </source>
</evidence>
<gene>
    <name evidence="2" type="ORF">B0H67DRAFT_497136</name>
</gene>
<dbReference type="EMBL" id="JAUKUA010000007">
    <property type="protein sequence ID" value="KAK0705640.1"/>
    <property type="molecule type" value="Genomic_DNA"/>
</dbReference>
<reference evidence="2" key="1">
    <citation type="submission" date="2023-06" db="EMBL/GenBank/DDBJ databases">
        <title>Genome-scale phylogeny and comparative genomics of the fungal order Sordariales.</title>
        <authorList>
            <consortium name="Lawrence Berkeley National Laboratory"/>
            <person name="Hensen N."/>
            <person name="Bonometti L."/>
            <person name="Westerberg I."/>
            <person name="Brannstrom I.O."/>
            <person name="Guillou S."/>
            <person name="Cros-Aarteil S."/>
            <person name="Calhoun S."/>
            <person name="Haridas S."/>
            <person name="Kuo A."/>
            <person name="Mondo S."/>
            <person name="Pangilinan J."/>
            <person name="Riley R."/>
            <person name="Labutti K."/>
            <person name="Andreopoulos B."/>
            <person name="Lipzen A."/>
            <person name="Chen C."/>
            <person name="Yanf M."/>
            <person name="Daum C."/>
            <person name="Ng V."/>
            <person name="Clum A."/>
            <person name="Steindorff A."/>
            <person name="Ohm R."/>
            <person name="Martin F."/>
            <person name="Silar P."/>
            <person name="Natvig D."/>
            <person name="Lalanne C."/>
            <person name="Gautier V."/>
            <person name="Ament-Velasquez S.L."/>
            <person name="Kruys A."/>
            <person name="Hutchinson M.I."/>
            <person name="Powell A.J."/>
            <person name="Barry K."/>
            <person name="Miller A.N."/>
            <person name="Grigoriev I.V."/>
            <person name="Debuchy R."/>
            <person name="Gladieux P."/>
            <person name="Thoren M.H."/>
            <person name="Johannesson H."/>
        </authorList>
    </citation>
    <scope>NUCLEOTIDE SEQUENCE</scope>
    <source>
        <strain evidence="2">SMH4607-1</strain>
    </source>
</reference>